<name>A0ACC1WPF5_MELAZ</name>
<keyword evidence="2" id="KW-1185">Reference proteome</keyword>
<accession>A0ACC1WPF5</accession>
<proteinExistence type="predicted"/>
<gene>
    <name evidence="1" type="ORF">OWV82_024095</name>
</gene>
<evidence type="ECO:0000313" key="1">
    <source>
        <dbReference type="EMBL" id="KAJ4700768.1"/>
    </source>
</evidence>
<organism evidence="1 2">
    <name type="scientific">Melia azedarach</name>
    <name type="common">Chinaberry tree</name>
    <dbReference type="NCBI Taxonomy" id="155640"/>
    <lineage>
        <taxon>Eukaryota</taxon>
        <taxon>Viridiplantae</taxon>
        <taxon>Streptophyta</taxon>
        <taxon>Embryophyta</taxon>
        <taxon>Tracheophyta</taxon>
        <taxon>Spermatophyta</taxon>
        <taxon>Magnoliopsida</taxon>
        <taxon>eudicotyledons</taxon>
        <taxon>Gunneridae</taxon>
        <taxon>Pentapetalae</taxon>
        <taxon>rosids</taxon>
        <taxon>malvids</taxon>
        <taxon>Sapindales</taxon>
        <taxon>Meliaceae</taxon>
        <taxon>Melia</taxon>
    </lineage>
</organism>
<protein>
    <submittedName>
        <fullName evidence="1">Kinase family protein</fullName>
    </submittedName>
</protein>
<keyword evidence="1" id="KW-0808">Transferase</keyword>
<comment type="caution">
    <text evidence="1">The sequence shown here is derived from an EMBL/GenBank/DDBJ whole genome shotgun (WGS) entry which is preliminary data.</text>
</comment>
<sequence>MQMVEQRGITGEGEMESCRSRTVVVGVKLDAHSRELLTWALVKVAQPGDTVVALHVLGNNEIVDQDGKSSLLSLVKAFDSVLAVYEGFCNLKQVDLKLKVCRGTSIRKILVREAKSYSAAKIIVGTSRSHHTIRSTTSVAKYCAKKLSKDCSILAVNNGKVMFQRESSASIDGDSKRAEDHRRNSLLNVIHRSISLTKNSGGPKTSKVVTDDGANAAIQNLEQALVKAGSDSGESGIKQNCSICGPAREFPDNTRSRCGEESSGGDSGDGGESLAIVPVKKAEEAAITSITVLVRQLPEVRPGWPLLRRAVLSDRQGPDRSSLRKISVVQWALRLPSRQPSYVTNSDLKQNGYDQGDYESSSLNGESGAIVPVGNEIGSSTPSPDHNSEELPKELEGLHEKYSATCRLFKYQELLSATSDFLAENLVGKGGSSQVYKGCLPDGKELAVKILKPSEDVIKEFVLEIEIITTLNHKNIISLLGFCFEDNNLLLVYDFLSRGSLEENLHGNKKDPAAFGWSERYKVAVGVAEALDYLHSGSAQRVIHRDVKSSNILLSDDFEPQLSDFGLAKWASTSSSHITCTDVAGTFGYLAPEYFMYGKVNDKIDVYAFGVVLLELLTGRKPISNDYPKGQESLVMWAKPILNSGKVTQLLDPALGNNYDYEQMERMVLAAILCIRRAPRTRPQMSIVLKLLQGDTDVTKWARLQVNASEESDTLDDESCPRSNLQSHLNLALLDVEDDSFSMSSIEQSVSLEDYLQGRWSRSSSFD</sequence>
<dbReference type="EMBL" id="CM051407">
    <property type="protein sequence ID" value="KAJ4700768.1"/>
    <property type="molecule type" value="Genomic_DNA"/>
</dbReference>
<keyword evidence="1" id="KW-0418">Kinase</keyword>
<dbReference type="Proteomes" id="UP001164539">
    <property type="component" value="Chromosome 14"/>
</dbReference>
<reference evidence="1 2" key="1">
    <citation type="journal article" date="2023" name="Science">
        <title>Complex scaffold remodeling in plant triterpene biosynthesis.</title>
        <authorList>
            <person name="De La Pena R."/>
            <person name="Hodgson H."/>
            <person name="Liu J.C."/>
            <person name="Stephenson M.J."/>
            <person name="Martin A.C."/>
            <person name="Owen C."/>
            <person name="Harkess A."/>
            <person name="Leebens-Mack J."/>
            <person name="Jimenez L.E."/>
            <person name="Osbourn A."/>
            <person name="Sattely E.S."/>
        </authorList>
    </citation>
    <scope>NUCLEOTIDE SEQUENCE [LARGE SCALE GENOMIC DNA]</scope>
    <source>
        <strain evidence="2">cv. JPN11</strain>
        <tissue evidence="1">Leaf</tissue>
    </source>
</reference>
<evidence type="ECO:0000313" key="2">
    <source>
        <dbReference type="Proteomes" id="UP001164539"/>
    </source>
</evidence>